<gene>
    <name evidence="1" type="ORF">FSB_LOCUS13711</name>
</gene>
<proteinExistence type="predicted"/>
<name>A0A2N9FG30_FAGSY</name>
<evidence type="ECO:0000313" key="1">
    <source>
        <dbReference type="EMBL" id="SPC85829.1"/>
    </source>
</evidence>
<sequence>MINRPDEKDQVNIVMKGLLPVYYNRMFASPIMDFKQLCNSGIRIEDTIDNGQLDKREGKIFAHAKKTFGSSSKAPNVQANINARMPPPNQINFIKAIQGDWVIAIDDEAWDDLIGEGQSLNTSWYVEDITKAEEAHNLARGGRHFKPSYLEEDYPGRDPPLVREADKTKITTSYNLLLGRAWMKPKGIVPYTIHQKLKLPWKGGIITILGDREINAQPGEDFSYCGFPEPRESGPGFEIFFKTQLTLEDKAQTEDEAEEDWMEHMDAEAMKMFA</sequence>
<dbReference type="EMBL" id="OIVN01000804">
    <property type="protein sequence ID" value="SPC85829.1"/>
    <property type="molecule type" value="Genomic_DNA"/>
</dbReference>
<accession>A0A2N9FG30</accession>
<reference evidence="1" key="1">
    <citation type="submission" date="2018-02" db="EMBL/GenBank/DDBJ databases">
        <authorList>
            <person name="Cohen D.B."/>
            <person name="Kent A.D."/>
        </authorList>
    </citation>
    <scope>NUCLEOTIDE SEQUENCE</scope>
</reference>
<protein>
    <submittedName>
        <fullName evidence="1">Uncharacterized protein</fullName>
    </submittedName>
</protein>
<dbReference type="AlphaFoldDB" id="A0A2N9FG30"/>
<organism evidence="1">
    <name type="scientific">Fagus sylvatica</name>
    <name type="common">Beechnut</name>
    <dbReference type="NCBI Taxonomy" id="28930"/>
    <lineage>
        <taxon>Eukaryota</taxon>
        <taxon>Viridiplantae</taxon>
        <taxon>Streptophyta</taxon>
        <taxon>Embryophyta</taxon>
        <taxon>Tracheophyta</taxon>
        <taxon>Spermatophyta</taxon>
        <taxon>Magnoliopsida</taxon>
        <taxon>eudicotyledons</taxon>
        <taxon>Gunneridae</taxon>
        <taxon>Pentapetalae</taxon>
        <taxon>rosids</taxon>
        <taxon>fabids</taxon>
        <taxon>Fagales</taxon>
        <taxon>Fagaceae</taxon>
        <taxon>Fagus</taxon>
    </lineage>
</organism>